<dbReference type="InterPro" id="IPR000531">
    <property type="entry name" value="Beta-barrel_TonB"/>
</dbReference>
<dbReference type="PROSITE" id="PS00430">
    <property type="entry name" value="TONB_DEPENDENT_REC_1"/>
    <property type="match status" value="1"/>
</dbReference>
<keyword evidence="4 9" id="KW-0812">Transmembrane</keyword>
<keyword evidence="16" id="KW-0675">Receptor</keyword>
<keyword evidence="7 9" id="KW-0472">Membrane</keyword>
<comment type="similarity">
    <text evidence="9 11">Belongs to the TonB-dependent receptor family.</text>
</comment>
<feature type="region of interest" description="Disordered" evidence="12">
    <location>
        <begin position="29"/>
        <end position="54"/>
    </location>
</feature>
<evidence type="ECO:0000256" key="7">
    <source>
        <dbReference type="ARBA" id="ARBA00023136"/>
    </source>
</evidence>
<evidence type="ECO:0000313" key="17">
    <source>
        <dbReference type="Proteomes" id="UP001256588"/>
    </source>
</evidence>
<feature type="chain" id="PRO_5046628736" evidence="13">
    <location>
        <begin position="30"/>
        <end position="791"/>
    </location>
</feature>
<dbReference type="InterPro" id="IPR037066">
    <property type="entry name" value="Plug_dom_sf"/>
</dbReference>
<reference evidence="16 17" key="1">
    <citation type="submission" date="2023-07" db="EMBL/GenBank/DDBJ databases">
        <title>Sorghum-associated microbial communities from plants grown in Nebraska, USA.</title>
        <authorList>
            <person name="Schachtman D."/>
        </authorList>
    </citation>
    <scope>NUCLEOTIDE SEQUENCE [LARGE SCALE GENOMIC DNA]</scope>
    <source>
        <strain evidence="16 17">4099</strain>
    </source>
</reference>
<evidence type="ECO:0000256" key="8">
    <source>
        <dbReference type="ARBA" id="ARBA00023237"/>
    </source>
</evidence>
<keyword evidence="17" id="KW-1185">Reference proteome</keyword>
<dbReference type="PANTHER" id="PTHR47234:SF3">
    <property type="entry name" value="SECRETIN_TONB SHORT N-TERMINAL DOMAIN-CONTAINING PROTEIN"/>
    <property type="match status" value="1"/>
</dbReference>
<feature type="short sequence motif" description="TonB box" evidence="10">
    <location>
        <begin position="58"/>
        <end position="64"/>
    </location>
</feature>
<proteinExistence type="inferred from homology"/>
<evidence type="ECO:0000256" key="1">
    <source>
        <dbReference type="ARBA" id="ARBA00004571"/>
    </source>
</evidence>
<dbReference type="Gene3D" id="2.40.170.20">
    <property type="entry name" value="TonB-dependent receptor, beta-barrel domain"/>
    <property type="match status" value="1"/>
</dbReference>
<dbReference type="PANTHER" id="PTHR47234">
    <property type="match status" value="1"/>
</dbReference>
<dbReference type="InterPro" id="IPR010916">
    <property type="entry name" value="TonB_box_CS"/>
</dbReference>
<evidence type="ECO:0000256" key="13">
    <source>
        <dbReference type="SAM" id="SignalP"/>
    </source>
</evidence>
<dbReference type="Pfam" id="PF00593">
    <property type="entry name" value="TonB_dep_Rec_b-barrel"/>
    <property type="match status" value="1"/>
</dbReference>
<evidence type="ECO:0000256" key="12">
    <source>
        <dbReference type="SAM" id="MobiDB-lite"/>
    </source>
</evidence>
<sequence length="791" mass="83708">MKIGKLNKAISVVLLATAAGPGAFSTARAVTSGEGDKQSSEQSAERSGSDPEAVQLDTIQVTGTRIRGGVTPSPVVTIGIESIREEGFKDLGEVIRSIPQNFGGGQNPGVIPFTVSGAGAQNTNLSGGSALNLRGLGADATLTLLNGRRMAYDGISQAVDISAIPVEAVERIEIVADGASAIYGSDAVGGVGNVILRRDFEGVTLGTGYGTSDDGGLTTREYSATAGHVWSTGGVIVTYKDVTADPIYARQRAYTQLLREPYTLYPGSDLRSGLVSLSQAVGEHAELRLDAFRTERSQAYGAQDNLSDVSIQATPESATTLLSPRLDIFLQNDWTLSLGATRSRSRLDHTQSITLPASGLVLQRTQLCYCNEGSSYEAGVEGPLLALAAGDVRVAVGAGRRENTFLEYNQITHVAAIEGDEAAQFAYAELQVPVLDGGGAGQRLSLTGAARYEDYDSFGSVLTPKLGAIYSPIADVTLKASWGRSFKAPTLFQLNRQQMTGFNYAAAYGGTGYAPDATVLLLDGGNPDLAPERARTWTTSVAFHPTAVPGLEAELTWFDIDYSDRVVAPITPTSQALRNPAFAEFVTFSPSAEQQAAAIAGTTFLNYIGVPYDPSDVVALVHAYYTNVARQRIRGLDMSGAYGLDLGGGRLTVRGAASWLASTQQTTDAEFDLAGTIHNPSKLTGRVGTVWARGGFSASAFANYRQGVENVAASEKTASFTTVDTTLRYAPDGEGSVLRDWALALSVQNVFDRAPPLHDTSVLTPYLVPPYDATNYSAIGRYFNVSVSRQW</sequence>
<evidence type="ECO:0000259" key="14">
    <source>
        <dbReference type="Pfam" id="PF00593"/>
    </source>
</evidence>
<keyword evidence="6 10" id="KW-0798">TonB box</keyword>
<keyword evidence="8 9" id="KW-0998">Cell outer membrane</keyword>
<dbReference type="InterPro" id="IPR036942">
    <property type="entry name" value="Beta-barrel_TonB_sf"/>
</dbReference>
<dbReference type="InterPro" id="IPR039426">
    <property type="entry name" value="TonB-dep_rcpt-like"/>
</dbReference>
<feature type="compositionally biased region" description="Basic and acidic residues" evidence="12">
    <location>
        <begin position="34"/>
        <end position="49"/>
    </location>
</feature>
<dbReference type="PROSITE" id="PS52016">
    <property type="entry name" value="TONB_DEPENDENT_REC_3"/>
    <property type="match status" value="1"/>
</dbReference>
<comment type="caution">
    <text evidence="16">The sequence shown here is derived from an EMBL/GenBank/DDBJ whole genome shotgun (WGS) entry which is preliminary data.</text>
</comment>
<dbReference type="InterPro" id="IPR012910">
    <property type="entry name" value="Plug_dom"/>
</dbReference>
<dbReference type="RefSeq" id="WP_310235255.1">
    <property type="nucleotide sequence ID" value="NZ_JAVDWO010000007.1"/>
</dbReference>
<accession>A0ABU1XWZ5</accession>
<dbReference type="Pfam" id="PF07715">
    <property type="entry name" value="Plug"/>
    <property type="match status" value="1"/>
</dbReference>
<evidence type="ECO:0000256" key="3">
    <source>
        <dbReference type="ARBA" id="ARBA00022452"/>
    </source>
</evidence>
<evidence type="ECO:0000259" key="15">
    <source>
        <dbReference type="Pfam" id="PF07715"/>
    </source>
</evidence>
<dbReference type="Proteomes" id="UP001256588">
    <property type="component" value="Unassembled WGS sequence"/>
</dbReference>
<feature type="signal peptide" evidence="13">
    <location>
        <begin position="1"/>
        <end position="29"/>
    </location>
</feature>
<dbReference type="EMBL" id="JAVDWO010000007">
    <property type="protein sequence ID" value="MDR7193278.1"/>
    <property type="molecule type" value="Genomic_DNA"/>
</dbReference>
<dbReference type="Gene3D" id="2.170.130.10">
    <property type="entry name" value="TonB-dependent receptor, plug domain"/>
    <property type="match status" value="1"/>
</dbReference>
<evidence type="ECO:0000256" key="6">
    <source>
        <dbReference type="ARBA" id="ARBA00023077"/>
    </source>
</evidence>
<name>A0ABU1XWZ5_9GAMM</name>
<keyword evidence="5 13" id="KW-0732">Signal</keyword>
<dbReference type="SUPFAM" id="SSF56935">
    <property type="entry name" value="Porins"/>
    <property type="match status" value="1"/>
</dbReference>
<keyword evidence="2 9" id="KW-0813">Transport</keyword>
<evidence type="ECO:0000256" key="11">
    <source>
        <dbReference type="RuleBase" id="RU003357"/>
    </source>
</evidence>
<gene>
    <name evidence="16" type="ORF">J2W68_002012</name>
</gene>
<feature type="domain" description="TonB-dependent receptor-like beta-barrel" evidence="14">
    <location>
        <begin position="414"/>
        <end position="750"/>
    </location>
</feature>
<organism evidence="16 17">
    <name type="scientific">Luteimonas terrae</name>
    <dbReference type="NCBI Taxonomy" id="1530191"/>
    <lineage>
        <taxon>Bacteria</taxon>
        <taxon>Pseudomonadati</taxon>
        <taxon>Pseudomonadota</taxon>
        <taxon>Gammaproteobacteria</taxon>
        <taxon>Lysobacterales</taxon>
        <taxon>Lysobacteraceae</taxon>
        <taxon>Luteimonas</taxon>
    </lineage>
</organism>
<protein>
    <submittedName>
        <fullName evidence="16">Outer membrane receptor protein involved in Fe transport</fullName>
    </submittedName>
</protein>
<feature type="domain" description="TonB-dependent receptor plug" evidence="15">
    <location>
        <begin position="71"/>
        <end position="191"/>
    </location>
</feature>
<keyword evidence="3 9" id="KW-1134">Transmembrane beta strand</keyword>
<evidence type="ECO:0000256" key="9">
    <source>
        <dbReference type="PROSITE-ProRule" id="PRU01360"/>
    </source>
</evidence>
<comment type="subcellular location">
    <subcellularLocation>
        <location evidence="1 9">Cell outer membrane</location>
        <topology evidence="1 9">Multi-pass membrane protein</topology>
    </subcellularLocation>
</comment>
<evidence type="ECO:0000256" key="4">
    <source>
        <dbReference type="ARBA" id="ARBA00022692"/>
    </source>
</evidence>
<evidence type="ECO:0000256" key="10">
    <source>
        <dbReference type="PROSITE-ProRule" id="PRU10143"/>
    </source>
</evidence>
<dbReference type="CDD" id="cd01347">
    <property type="entry name" value="ligand_gated_channel"/>
    <property type="match status" value="1"/>
</dbReference>
<evidence type="ECO:0000313" key="16">
    <source>
        <dbReference type="EMBL" id="MDR7193278.1"/>
    </source>
</evidence>
<evidence type="ECO:0000256" key="2">
    <source>
        <dbReference type="ARBA" id="ARBA00022448"/>
    </source>
</evidence>
<evidence type="ECO:0000256" key="5">
    <source>
        <dbReference type="ARBA" id="ARBA00022729"/>
    </source>
</evidence>